<feature type="region of interest" description="Disordered" evidence="3">
    <location>
        <begin position="1"/>
        <end position="28"/>
    </location>
</feature>
<keyword evidence="4" id="KW-1133">Transmembrane helix</keyword>
<evidence type="ECO:0000313" key="6">
    <source>
        <dbReference type="Proteomes" id="UP000630887"/>
    </source>
</evidence>
<dbReference type="AlphaFoldDB" id="A0A8J3L2E5"/>
<keyword evidence="4" id="KW-0812">Transmembrane</keyword>
<comment type="subcellular location">
    <subcellularLocation>
        <location evidence="1">Membrane</location>
    </subcellularLocation>
</comment>
<evidence type="ECO:0000256" key="1">
    <source>
        <dbReference type="ARBA" id="ARBA00004370"/>
    </source>
</evidence>
<comment type="caution">
    <text evidence="5">The sequence shown here is derived from an EMBL/GenBank/DDBJ whole genome shotgun (WGS) entry which is preliminary data.</text>
</comment>
<name>A0A8J3L2E5_9ACTN</name>
<dbReference type="PANTHER" id="PTHR37042">
    <property type="entry name" value="OUTER MEMBRANE PROTEIN RV1973"/>
    <property type="match status" value="1"/>
</dbReference>
<dbReference type="Proteomes" id="UP000630887">
    <property type="component" value="Unassembled WGS sequence"/>
</dbReference>
<evidence type="ECO:0000256" key="3">
    <source>
        <dbReference type="SAM" id="MobiDB-lite"/>
    </source>
</evidence>
<dbReference type="GO" id="GO:0016020">
    <property type="term" value="C:membrane"/>
    <property type="evidence" value="ECO:0007669"/>
    <property type="project" value="UniProtKB-SubCell"/>
</dbReference>
<dbReference type="EMBL" id="BONI01000038">
    <property type="protein sequence ID" value="GIG07779.1"/>
    <property type="molecule type" value="Genomic_DNA"/>
</dbReference>
<keyword evidence="6" id="KW-1185">Reference proteome</keyword>
<evidence type="ECO:0000256" key="4">
    <source>
        <dbReference type="SAM" id="Phobius"/>
    </source>
</evidence>
<evidence type="ECO:0008006" key="7">
    <source>
        <dbReference type="Google" id="ProtNLM"/>
    </source>
</evidence>
<accession>A0A8J3L2E5</accession>
<dbReference type="PANTHER" id="PTHR37042:SF4">
    <property type="entry name" value="OUTER MEMBRANE PROTEIN RV1973"/>
    <property type="match status" value="1"/>
</dbReference>
<protein>
    <recommendedName>
        <fullName evidence="7">Mce-associated membrane protein</fullName>
    </recommendedName>
</protein>
<feature type="transmembrane region" description="Helical" evidence="4">
    <location>
        <begin position="33"/>
        <end position="52"/>
    </location>
</feature>
<organism evidence="5 6">
    <name type="scientific">Catellatospora coxensis</name>
    <dbReference type="NCBI Taxonomy" id="310354"/>
    <lineage>
        <taxon>Bacteria</taxon>
        <taxon>Bacillati</taxon>
        <taxon>Actinomycetota</taxon>
        <taxon>Actinomycetes</taxon>
        <taxon>Micromonosporales</taxon>
        <taxon>Micromonosporaceae</taxon>
        <taxon>Catellatospora</taxon>
    </lineage>
</organism>
<proteinExistence type="predicted"/>
<dbReference type="RefSeq" id="WP_203694115.1">
    <property type="nucleotide sequence ID" value="NZ_BAAALC010000029.1"/>
</dbReference>
<evidence type="ECO:0000256" key="2">
    <source>
        <dbReference type="ARBA" id="ARBA00023136"/>
    </source>
</evidence>
<gene>
    <name evidence="5" type="ORF">Cco03nite_44790</name>
</gene>
<reference evidence="5 6" key="1">
    <citation type="submission" date="2021-01" db="EMBL/GenBank/DDBJ databases">
        <title>Whole genome shotgun sequence of Catellatospora coxensis NBRC 107359.</title>
        <authorList>
            <person name="Komaki H."/>
            <person name="Tamura T."/>
        </authorList>
    </citation>
    <scope>NUCLEOTIDE SEQUENCE [LARGE SCALE GENOMIC DNA]</scope>
    <source>
        <strain evidence="5 6">NBRC 107359</strain>
    </source>
</reference>
<evidence type="ECO:0000313" key="5">
    <source>
        <dbReference type="EMBL" id="GIG07779.1"/>
    </source>
</evidence>
<sequence>MTMDMAVTDVHVDDVQEDEPRDGDGPARRPRRAVLALSLAIAVVVGVGWFLWFDRARAGEAEAAARECTAVAPAAATALFSYDYRTFDASAASGRSFAAGAFADEYARTTASLKEAAVKEQAVVTAQVTGVSVVTAAPDRVELLLFVNQYRRNVNITGEKVDQNRVVLTLVRTGGAWKVTAVSAL</sequence>
<keyword evidence="2 4" id="KW-0472">Membrane</keyword>